<evidence type="ECO:0000313" key="2">
    <source>
        <dbReference type="Proteomes" id="UP001630303"/>
    </source>
</evidence>
<dbReference type="RefSeq" id="WP_239276127.1">
    <property type="nucleotide sequence ID" value="NZ_JAROCE010000001.1"/>
</dbReference>
<dbReference type="EMBL" id="JAROCE010000001">
    <property type="protein sequence ID" value="MFM2719009.1"/>
    <property type="molecule type" value="Genomic_DNA"/>
</dbReference>
<evidence type="ECO:0000313" key="1">
    <source>
        <dbReference type="EMBL" id="MFM2719009.1"/>
    </source>
</evidence>
<reference evidence="1 2" key="1">
    <citation type="submission" date="2023-03" db="EMBL/GenBank/DDBJ databases">
        <title>MT1 and MT2 Draft Genomes of Novel Species.</title>
        <authorList>
            <person name="Venkateswaran K."/>
        </authorList>
    </citation>
    <scope>NUCLEOTIDE SEQUENCE [LARGE SCALE GENOMIC DNA]</scope>
    <source>
        <strain evidence="1 2">IF8SW-P5</strain>
    </source>
</reference>
<sequence length="89" mass="9938">MKVVSVSQEGTTLRVVFDGVPQIRPGRFGVRIVTPERVGDPRWNEFPVTHDDPEEWASLAIILELVEVYDTTAQSFDGLPDADGIIWLS</sequence>
<protein>
    <submittedName>
        <fullName evidence="1">Uncharacterized protein</fullName>
    </submittedName>
</protein>
<dbReference type="Proteomes" id="UP001630303">
    <property type="component" value="Unassembled WGS sequence"/>
</dbReference>
<gene>
    <name evidence="1" type="ORF">P5G46_00600</name>
</gene>
<name>A0ABW9GC57_9MICO</name>
<accession>A0ABW9GC57</accession>
<organism evidence="1 2">
    <name type="scientific">Microbacterium mcarthurae</name>
    <dbReference type="NCBI Taxonomy" id="3035918"/>
    <lineage>
        <taxon>Bacteria</taxon>
        <taxon>Bacillati</taxon>
        <taxon>Actinomycetota</taxon>
        <taxon>Actinomycetes</taxon>
        <taxon>Micrococcales</taxon>
        <taxon>Microbacteriaceae</taxon>
        <taxon>Microbacterium</taxon>
    </lineage>
</organism>
<keyword evidence="2" id="KW-1185">Reference proteome</keyword>
<comment type="caution">
    <text evidence="1">The sequence shown here is derived from an EMBL/GenBank/DDBJ whole genome shotgun (WGS) entry which is preliminary data.</text>
</comment>
<proteinExistence type="predicted"/>